<dbReference type="Pfam" id="PF04818">
    <property type="entry name" value="CID"/>
    <property type="match status" value="1"/>
</dbReference>
<dbReference type="Proteomes" id="UP000019335">
    <property type="component" value="Chromosome 8"/>
</dbReference>
<evidence type="ECO:0000313" key="3">
    <source>
        <dbReference type="EMBL" id="EWM26848.1"/>
    </source>
</evidence>
<feature type="region of interest" description="Disordered" evidence="1">
    <location>
        <begin position="212"/>
        <end position="315"/>
    </location>
</feature>
<evidence type="ECO:0000313" key="4">
    <source>
        <dbReference type="Proteomes" id="UP000019335"/>
    </source>
</evidence>
<keyword evidence="4" id="KW-1185">Reference proteome</keyword>
<evidence type="ECO:0000259" key="2">
    <source>
        <dbReference type="Pfam" id="PF04818"/>
    </source>
</evidence>
<accession>W7TTH7</accession>
<dbReference type="AlphaFoldDB" id="W7TTH7"/>
<feature type="compositionally biased region" description="Basic and acidic residues" evidence="1">
    <location>
        <begin position="409"/>
        <end position="425"/>
    </location>
</feature>
<gene>
    <name evidence="3" type="ORF">Naga_100097g12</name>
</gene>
<feature type="compositionally biased region" description="Low complexity" evidence="1">
    <location>
        <begin position="295"/>
        <end position="315"/>
    </location>
</feature>
<reference evidence="3 4" key="1">
    <citation type="journal article" date="2014" name="Mol. Plant">
        <title>Chromosome Scale Genome Assembly and Transcriptome Profiling of Nannochloropsis gaditana in Nitrogen Depletion.</title>
        <authorList>
            <person name="Corteggiani Carpinelli E."/>
            <person name="Telatin A."/>
            <person name="Vitulo N."/>
            <person name="Forcato C."/>
            <person name="D'Angelo M."/>
            <person name="Schiavon R."/>
            <person name="Vezzi A."/>
            <person name="Giacometti G.M."/>
            <person name="Morosinotto T."/>
            <person name="Valle G."/>
        </authorList>
    </citation>
    <scope>NUCLEOTIDE SEQUENCE [LARGE SCALE GENOMIC DNA]</scope>
    <source>
        <strain evidence="3 4">B-31</strain>
    </source>
</reference>
<feature type="domain" description="CID" evidence="2">
    <location>
        <begin position="102"/>
        <end position="208"/>
    </location>
</feature>
<dbReference type="InterPro" id="IPR006569">
    <property type="entry name" value="CID_dom"/>
</dbReference>
<sequence length="458" mass="49716">MRHFFSLSPVRGQKNHLDLNNTYACHLSSSHRSKQRKVHFSLEPHAVLPASSRASHAVPFVFLSTLFLRLQNRTSIIMEVDDEELRPLKDLLDDLCASPLPITKEKISKVAECALRYVQKYKKVVHMIERYAKHYAGVRYRSAVICVIDSLCTKAHRAHKEKDVFIPRFRLRLLETLQGVTTLEGRSERALMDRIFVEWRKRGWFDVPPLATLAGEKEGKPTRGTQNPQGQEGPRKRGKKRTGSTEVLESTTPPYDPPRTSRGVPGRLTEDGMTSPQNEEGLGSPTPLSPPTSPSPVAQTAASPPSPASDPSSGSAAKSVLKKFLAGFCAKEGGKVPAWPQTFLASLPSSVPPSLHIPPLSTSSFFPVVPVPRAVWLGEGREGEEEGGRASSGYVVSAVPGLYVTLSRTAREEGGKGGGKERGEEGGGEVEGGVGGDGQAVTKKAVGRQWGRPPATLA</sequence>
<feature type="compositionally biased region" description="Polar residues" evidence="1">
    <location>
        <begin position="244"/>
        <end position="253"/>
    </location>
</feature>
<name>W7TTH7_9STRA</name>
<feature type="region of interest" description="Disordered" evidence="1">
    <location>
        <begin position="408"/>
        <end position="458"/>
    </location>
</feature>
<comment type="caution">
    <text evidence="3">The sequence shown here is derived from an EMBL/GenBank/DDBJ whole genome shotgun (WGS) entry which is preliminary data.</text>
</comment>
<feature type="compositionally biased region" description="Gly residues" evidence="1">
    <location>
        <begin position="429"/>
        <end position="438"/>
    </location>
</feature>
<dbReference type="Gene3D" id="1.25.40.90">
    <property type="match status" value="1"/>
</dbReference>
<protein>
    <submittedName>
        <fullName evidence="3">Protein scaf8</fullName>
    </submittedName>
</protein>
<evidence type="ECO:0000256" key="1">
    <source>
        <dbReference type="SAM" id="MobiDB-lite"/>
    </source>
</evidence>
<dbReference type="OrthoDB" id="79367at2759"/>
<dbReference type="EMBL" id="AZIL01000602">
    <property type="protein sequence ID" value="EWM26848.1"/>
    <property type="molecule type" value="Genomic_DNA"/>
</dbReference>
<dbReference type="InterPro" id="IPR008942">
    <property type="entry name" value="ENTH_VHS"/>
</dbReference>
<organism evidence="3 4">
    <name type="scientific">Nannochloropsis gaditana</name>
    <dbReference type="NCBI Taxonomy" id="72520"/>
    <lineage>
        <taxon>Eukaryota</taxon>
        <taxon>Sar</taxon>
        <taxon>Stramenopiles</taxon>
        <taxon>Ochrophyta</taxon>
        <taxon>Eustigmatophyceae</taxon>
        <taxon>Eustigmatales</taxon>
        <taxon>Monodopsidaceae</taxon>
        <taxon>Nannochloropsis</taxon>
    </lineage>
</organism>
<proteinExistence type="predicted"/>